<proteinExistence type="predicted"/>
<dbReference type="Proteomes" id="UP001341840">
    <property type="component" value="Unassembled WGS sequence"/>
</dbReference>
<accession>A0ABU6XBP0</accession>
<evidence type="ECO:0000313" key="1">
    <source>
        <dbReference type="EMBL" id="MED6194368.1"/>
    </source>
</evidence>
<keyword evidence="2" id="KW-1185">Reference proteome</keyword>
<dbReference type="EMBL" id="JASCZI010211557">
    <property type="protein sequence ID" value="MED6194368.1"/>
    <property type="molecule type" value="Genomic_DNA"/>
</dbReference>
<protein>
    <submittedName>
        <fullName evidence="1">Uncharacterized protein</fullName>
    </submittedName>
</protein>
<gene>
    <name evidence="1" type="ORF">PIB30_027878</name>
</gene>
<evidence type="ECO:0000313" key="2">
    <source>
        <dbReference type="Proteomes" id="UP001341840"/>
    </source>
</evidence>
<name>A0ABU6XBP0_9FABA</name>
<comment type="caution">
    <text evidence="1">The sequence shown here is derived from an EMBL/GenBank/DDBJ whole genome shotgun (WGS) entry which is preliminary data.</text>
</comment>
<reference evidence="1 2" key="1">
    <citation type="journal article" date="2023" name="Plants (Basel)">
        <title>Bridging the Gap: Combining Genomics and Transcriptomics Approaches to Understand Stylosanthes scabra, an Orphan Legume from the Brazilian Caatinga.</title>
        <authorList>
            <person name="Ferreira-Neto J.R.C."/>
            <person name="da Silva M.D."/>
            <person name="Binneck E."/>
            <person name="de Melo N.F."/>
            <person name="da Silva R.H."/>
            <person name="de Melo A.L.T.M."/>
            <person name="Pandolfi V."/>
            <person name="Bustamante F.O."/>
            <person name="Brasileiro-Vidal A.C."/>
            <person name="Benko-Iseppon A.M."/>
        </authorList>
    </citation>
    <scope>NUCLEOTIDE SEQUENCE [LARGE SCALE GENOMIC DNA]</scope>
    <source>
        <tissue evidence="1">Leaves</tissue>
    </source>
</reference>
<organism evidence="1 2">
    <name type="scientific">Stylosanthes scabra</name>
    <dbReference type="NCBI Taxonomy" id="79078"/>
    <lineage>
        <taxon>Eukaryota</taxon>
        <taxon>Viridiplantae</taxon>
        <taxon>Streptophyta</taxon>
        <taxon>Embryophyta</taxon>
        <taxon>Tracheophyta</taxon>
        <taxon>Spermatophyta</taxon>
        <taxon>Magnoliopsida</taxon>
        <taxon>eudicotyledons</taxon>
        <taxon>Gunneridae</taxon>
        <taxon>Pentapetalae</taxon>
        <taxon>rosids</taxon>
        <taxon>fabids</taxon>
        <taxon>Fabales</taxon>
        <taxon>Fabaceae</taxon>
        <taxon>Papilionoideae</taxon>
        <taxon>50 kb inversion clade</taxon>
        <taxon>dalbergioids sensu lato</taxon>
        <taxon>Dalbergieae</taxon>
        <taxon>Pterocarpus clade</taxon>
        <taxon>Stylosanthes</taxon>
    </lineage>
</organism>
<sequence length="171" mass="19769">MLFCISENLVHIHDTTASRADLFYLVPENQVSELMVKLMALKATSNIDKLEIKKVWSLPPSFAGTALSEIIFLEDYAECGLQELVNFEGWDVGNAIGIPKCTNSNDSAVWVIQWMDIQEEFTPVVPPKLHEEWTRMYSALDLITGEWNEIRADVDERFQKWWLKLRQSNVY</sequence>